<accession>A0A8H3PIL2</accession>
<gene>
    <name evidence="1" type="ORF">ALECFALPRED_008997</name>
</gene>
<evidence type="ECO:0000313" key="1">
    <source>
        <dbReference type="EMBL" id="CAF9941105.1"/>
    </source>
</evidence>
<comment type="caution">
    <text evidence="1">The sequence shown here is derived from an EMBL/GenBank/DDBJ whole genome shotgun (WGS) entry which is preliminary data.</text>
</comment>
<organism evidence="1 2">
    <name type="scientific">Alectoria fallacina</name>
    <dbReference type="NCBI Taxonomy" id="1903189"/>
    <lineage>
        <taxon>Eukaryota</taxon>
        <taxon>Fungi</taxon>
        <taxon>Dikarya</taxon>
        <taxon>Ascomycota</taxon>
        <taxon>Pezizomycotina</taxon>
        <taxon>Lecanoromycetes</taxon>
        <taxon>OSLEUM clade</taxon>
        <taxon>Lecanoromycetidae</taxon>
        <taxon>Lecanorales</taxon>
        <taxon>Lecanorineae</taxon>
        <taxon>Parmeliaceae</taxon>
        <taxon>Alectoria</taxon>
    </lineage>
</organism>
<proteinExistence type="predicted"/>
<sequence>MPRSPQDGFKPKNAAVEKAFTSIINTSFKNPRKRCKYCKNGPVIMEEGEDEDLTMEDPEE</sequence>
<dbReference type="AlphaFoldDB" id="A0A8H3PIL2"/>
<keyword evidence="2" id="KW-1185">Reference proteome</keyword>
<dbReference type="Proteomes" id="UP000664203">
    <property type="component" value="Unassembled WGS sequence"/>
</dbReference>
<dbReference type="EMBL" id="CAJPDR010000635">
    <property type="protein sequence ID" value="CAF9941105.1"/>
    <property type="molecule type" value="Genomic_DNA"/>
</dbReference>
<reference evidence="1" key="1">
    <citation type="submission" date="2021-03" db="EMBL/GenBank/DDBJ databases">
        <authorList>
            <person name="Tagirdzhanova G."/>
        </authorList>
    </citation>
    <scope>NUCLEOTIDE SEQUENCE</scope>
</reference>
<name>A0A8H3PIL2_9LECA</name>
<protein>
    <submittedName>
        <fullName evidence="1">Uncharacterized protein</fullName>
    </submittedName>
</protein>
<evidence type="ECO:0000313" key="2">
    <source>
        <dbReference type="Proteomes" id="UP000664203"/>
    </source>
</evidence>